<dbReference type="Proteomes" id="UP000024404">
    <property type="component" value="Unassembled WGS sequence"/>
</dbReference>
<dbReference type="AlphaFoldDB" id="A0A8R1XLG3"/>
<dbReference type="EnsemblMetazoa" id="OVOC10865.1">
    <property type="protein sequence ID" value="OVOC10865.1"/>
    <property type="gene ID" value="WBGene00247674"/>
</dbReference>
<dbReference type="EMBL" id="CMVM020000345">
    <property type="status" value="NOT_ANNOTATED_CDS"/>
    <property type="molecule type" value="Genomic_DNA"/>
</dbReference>
<proteinExistence type="predicted"/>
<name>A0A8R1XLG3_ONCVO</name>
<keyword evidence="2" id="KW-1185">Reference proteome</keyword>
<reference evidence="2" key="1">
    <citation type="submission" date="2013-10" db="EMBL/GenBank/DDBJ databases">
        <title>Genome sequencing of Onchocerca volvulus.</title>
        <authorList>
            <person name="Cotton J."/>
            <person name="Tsai J."/>
            <person name="Stanley E."/>
            <person name="Tracey A."/>
            <person name="Holroyd N."/>
            <person name="Lustigman S."/>
            <person name="Berriman M."/>
        </authorList>
    </citation>
    <scope>NUCLEOTIDE SEQUENCE</scope>
</reference>
<evidence type="ECO:0000313" key="2">
    <source>
        <dbReference type="Proteomes" id="UP000024404"/>
    </source>
</evidence>
<organism evidence="1 2">
    <name type="scientific">Onchocerca volvulus</name>
    <dbReference type="NCBI Taxonomy" id="6282"/>
    <lineage>
        <taxon>Eukaryota</taxon>
        <taxon>Metazoa</taxon>
        <taxon>Ecdysozoa</taxon>
        <taxon>Nematoda</taxon>
        <taxon>Chromadorea</taxon>
        <taxon>Rhabditida</taxon>
        <taxon>Spirurina</taxon>
        <taxon>Spiruromorpha</taxon>
        <taxon>Filarioidea</taxon>
        <taxon>Onchocercidae</taxon>
        <taxon>Onchocerca</taxon>
    </lineage>
</organism>
<reference evidence="1" key="2">
    <citation type="submission" date="2022-06" db="UniProtKB">
        <authorList>
            <consortium name="EnsemblMetazoa"/>
        </authorList>
    </citation>
    <scope>IDENTIFICATION</scope>
</reference>
<evidence type="ECO:0000313" key="1">
    <source>
        <dbReference type="EnsemblMetazoa" id="OVOC10865.1"/>
    </source>
</evidence>
<sequence length="91" mass="10852">MRWQERTLKRSVSPLVLGIIWASDKYTPNTYETAWYINTEYDLLFALMVLECWNIFLNDESFHFCFCVLKLEEFLLNQMYTCLSNSCVSSI</sequence>
<accession>A0A8R1XLG3</accession>
<protein>
    <submittedName>
        <fullName evidence="1">Uncharacterized protein</fullName>
    </submittedName>
</protein>